<gene>
    <name evidence="8" type="ORF">A3K49_02900</name>
</gene>
<reference evidence="8 9" key="1">
    <citation type="journal article" date="2016" name="Nat. Commun.">
        <title>Thousands of microbial genomes shed light on interconnected biogeochemical processes in an aquifer system.</title>
        <authorList>
            <person name="Anantharaman K."/>
            <person name="Brown C.T."/>
            <person name="Hug L.A."/>
            <person name="Sharon I."/>
            <person name="Castelle C.J."/>
            <person name="Probst A.J."/>
            <person name="Thomas B.C."/>
            <person name="Singh A."/>
            <person name="Wilkins M.J."/>
            <person name="Karaoz U."/>
            <person name="Brodie E.L."/>
            <person name="Williams K.H."/>
            <person name="Hubbard S.S."/>
            <person name="Banfield J.F."/>
        </authorList>
    </citation>
    <scope>NUCLEOTIDE SEQUENCE [LARGE SCALE GENOMIC DNA]</scope>
</reference>
<dbReference type="InterPro" id="IPR009081">
    <property type="entry name" value="PP-bd_ACP"/>
</dbReference>
<dbReference type="GO" id="GO:0000035">
    <property type="term" value="F:acyl binding"/>
    <property type="evidence" value="ECO:0007669"/>
    <property type="project" value="TreeGrafter"/>
</dbReference>
<keyword evidence="4" id="KW-0276">Fatty acid metabolism</keyword>
<dbReference type="SUPFAM" id="SSF47336">
    <property type="entry name" value="ACP-like"/>
    <property type="match status" value="1"/>
</dbReference>
<dbReference type="EMBL" id="MEUG01000001">
    <property type="protein sequence ID" value="OGC27933.1"/>
    <property type="molecule type" value="Genomic_DNA"/>
</dbReference>
<evidence type="ECO:0000256" key="2">
    <source>
        <dbReference type="ARBA" id="ARBA00022516"/>
    </source>
</evidence>
<organism evidence="8 9">
    <name type="scientific">candidate division WOR-1 bacterium RIFOXYC12_FULL_54_18</name>
    <dbReference type="NCBI Taxonomy" id="1802584"/>
    <lineage>
        <taxon>Bacteria</taxon>
        <taxon>Bacillati</taxon>
        <taxon>Saganbacteria</taxon>
    </lineage>
</organism>
<dbReference type="AlphaFoldDB" id="A0A1F4T755"/>
<dbReference type="InterPro" id="IPR003231">
    <property type="entry name" value="ACP"/>
</dbReference>
<keyword evidence="3" id="KW-0597">Phosphoprotein</keyword>
<proteinExistence type="predicted"/>
<evidence type="ECO:0000313" key="8">
    <source>
        <dbReference type="EMBL" id="OGC27933.1"/>
    </source>
</evidence>
<name>A0A1F4T755_UNCSA</name>
<dbReference type="GO" id="GO:0000036">
    <property type="term" value="F:acyl carrier activity"/>
    <property type="evidence" value="ECO:0007669"/>
    <property type="project" value="TreeGrafter"/>
</dbReference>
<keyword evidence="2" id="KW-0444">Lipid biosynthesis</keyword>
<dbReference type="InterPro" id="IPR036736">
    <property type="entry name" value="ACP-like_sf"/>
</dbReference>
<comment type="caution">
    <text evidence="8">The sequence shown here is derived from an EMBL/GenBank/DDBJ whole genome shotgun (WGS) entry which is preliminary data.</text>
</comment>
<keyword evidence="1" id="KW-0596">Phosphopantetheine</keyword>
<evidence type="ECO:0000256" key="6">
    <source>
        <dbReference type="ARBA" id="ARBA00023160"/>
    </source>
</evidence>
<evidence type="ECO:0000313" key="9">
    <source>
        <dbReference type="Proteomes" id="UP000178602"/>
    </source>
</evidence>
<evidence type="ECO:0000256" key="3">
    <source>
        <dbReference type="ARBA" id="ARBA00022553"/>
    </source>
</evidence>
<sequence length="99" mass="11188">MGNEQEIVALIAKVIKVPQEKVRLETDIFQDLGVDSLLGVEIFAALDKKYQLDIPEARLESISTVKDIVDLVEELLKPPLNLPLTKGEMSERSEDRRDQ</sequence>
<dbReference type="PANTHER" id="PTHR20863:SF76">
    <property type="entry name" value="CARRIER DOMAIN-CONTAINING PROTEIN"/>
    <property type="match status" value="1"/>
</dbReference>
<dbReference type="Gene3D" id="1.10.1200.10">
    <property type="entry name" value="ACP-like"/>
    <property type="match status" value="1"/>
</dbReference>
<protein>
    <recommendedName>
        <fullName evidence="7">Carrier domain-containing protein</fullName>
    </recommendedName>
</protein>
<dbReference type="Proteomes" id="UP000178602">
    <property type="component" value="Unassembled WGS sequence"/>
</dbReference>
<dbReference type="PROSITE" id="PS50075">
    <property type="entry name" value="CARRIER"/>
    <property type="match status" value="1"/>
</dbReference>
<evidence type="ECO:0000256" key="1">
    <source>
        <dbReference type="ARBA" id="ARBA00022450"/>
    </source>
</evidence>
<dbReference type="PANTHER" id="PTHR20863">
    <property type="entry name" value="ACYL CARRIER PROTEIN"/>
    <property type="match status" value="1"/>
</dbReference>
<dbReference type="Pfam" id="PF00550">
    <property type="entry name" value="PP-binding"/>
    <property type="match status" value="1"/>
</dbReference>
<keyword evidence="5" id="KW-0443">Lipid metabolism</keyword>
<keyword evidence="6" id="KW-0275">Fatty acid biosynthesis</keyword>
<evidence type="ECO:0000256" key="5">
    <source>
        <dbReference type="ARBA" id="ARBA00023098"/>
    </source>
</evidence>
<evidence type="ECO:0000256" key="4">
    <source>
        <dbReference type="ARBA" id="ARBA00022832"/>
    </source>
</evidence>
<feature type="domain" description="Carrier" evidence="7">
    <location>
        <begin position="1"/>
        <end position="76"/>
    </location>
</feature>
<accession>A0A1F4T755</accession>
<evidence type="ECO:0000259" key="7">
    <source>
        <dbReference type="PROSITE" id="PS50075"/>
    </source>
</evidence>